<organism evidence="2">
    <name type="scientific">Chaetoceros debilis</name>
    <dbReference type="NCBI Taxonomy" id="122233"/>
    <lineage>
        <taxon>Eukaryota</taxon>
        <taxon>Sar</taxon>
        <taxon>Stramenopiles</taxon>
        <taxon>Ochrophyta</taxon>
        <taxon>Bacillariophyta</taxon>
        <taxon>Coscinodiscophyceae</taxon>
        <taxon>Chaetocerotophycidae</taxon>
        <taxon>Chaetocerotales</taxon>
        <taxon>Chaetocerotaceae</taxon>
        <taxon>Chaetoceros</taxon>
    </lineage>
</organism>
<dbReference type="EMBL" id="HBIO01031391">
    <property type="protein sequence ID" value="CAE0479214.1"/>
    <property type="molecule type" value="Transcribed_RNA"/>
</dbReference>
<name>A0A7S3QJV7_9STRA</name>
<feature type="region of interest" description="Disordered" evidence="1">
    <location>
        <begin position="169"/>
        <end position="188"/>
    </location>
</feature>
<accession>A0A7S3QJV7</accession>
<evidence type="ECO:0000313" key="2">
    <source>
        <dbReference type="EMBL" id="CAE0479214.1"/>
    </source>
</evidence>
<dbReference type="AlphaFoldDB" id="A0A7S3QJV7"/>
<evidence type="ECO:0000256" key="1">
    <source>
        <dbReference type="SAM" id="MobiDB-lite"/>
    </source>
</evidence>
<gene>
    <name evidence="2" type="ORF">CDEB00056_LOCUS24068</name>
</gene>
<feature type="compositionally biased region" description="Low complexity" evidence="1">
    <location>
        <begin position="225"/>
        <end position="246"/>
    </location>
</feature>
<feature type="region of interest" description="Disordered" evidence="1">
    <location>
        <begin position="217"/>
        <end position="264"/>
    </location>
</feature>
<protein>
    <submittedName>
        <fullName evidence="2">Uncharacterized protein</fullName>
    </submittedName>
</protein>
<sequence length="407" mass="46654">MPSDSESSDDDSLDFSPFLKKRKVKHSSSSDDHLLKNDNQQETVEDSAKRKAQIAYIPKEKVTRPSLLGWSKKFGKSRQKKKQADYYPCRECHPDEGIGLDIDQGWDRNKKVLVQFIEGTEFTSRALISRNQLIPFDNGEINGNSENIWSPQLMNNCMERLRKDRRKKLKEKGNGKGTPNSDRVNNEPDLFTRSMELYMQRVLGVASQEELTQLNKEKELKLTGETEPSQPSSEQESSSNLSQASAIVSQSQETILEDSSSDDDCNVFSREKRKCERLRSGDVIEYYAPIGVFGDKRFHRQTTVQAVNPQKKDFVLELENGEFIPKNCKVRRIEMLLRGKKKDVEGSWKEIQAYKLLKARMKNQESSGITCSVKRIKAIVSKNQQEFLKKSKELGMGDATDFMAFKR</sequence>
<feature type="compositionally biased region" description="Acidic residues" evidence="1">
    <location>
        <begin position="255"/>
        <end position="264"/>
    </location>
</feature>
<proteinExistence type="predicted"/>
<feature type="region of interest" description="Disordered" evidence="1">
    <location>
        <begin position="22"/>
        <end position="51"/>
    </location>
</feature>
<reference evidence="2" key="1">
    <citation type="submission" date="2021-01" db="EMBL/GenBank/DDBJ databases">
        <authorList>
            <person name="Corre E."/>
            <person name="Pelletier E."/>
            <person name="Niang G."/>
            <person name="Scheremetjew M."/>
            <person name="Finn R."/>
            <person name="Kale V."/>
            <person name="Holt S."/>
            <person name="Cochrane G."/>
            <person name="Meng A."/>
            <person name="Brown T."/>
            <person name="Cohen L."/>
        </authorList>
    </citation>
    <scope>NUCLEOTIDE SEQUENCE</scope>
    <source>
        <strain evidence="2">MM31A-1</strain>
    </source>
</reference>